<keyword evidence="1" id="KW-1185">Reference proteome</keyword>
<name>A0A1I7X257_HETBA</name>
<evidence type="ECO:0000313" key="1">
    <source>
        <dbReference type="Proteomes" id="UP000095283"/>
    </source>
</evidence>
<reference evidence="2" key="1">
    <citation type="submission" date="2016-11" db="UniProtKB">
        <authorList>
            <consortium name="WormBaseParasite"/>
        </authorList>
    </citation>
    <scope>IDENTIFICATION</scope>
</reference>
<evidence type="ECO:0000313" key="2">
    <source>
        <dbReference type="WBParaSite" id="Hba_11660"/>
    </source>
</evidence>
<organism evidence="1 2">
    <name type="scientific">Heterorhabditis bacteriophora</name>
    <name type="common">Entomopathogenic nematode worm</name>
    <dbReference type="NCBI Taxonomy" id="37862"/>
    <lineage>
        <taxon>Eukaryota</taxon>
        <taxon>Metazoa</taxon>
        <taxon>Ecdysozoa</taxon>
        <taxon>Nematoda</taxon>
        <taxon>Chromadorea</taxon>
        <taxon>Rhabditida</taxon>
        <taxon>Rhabditina</taxon>
        <taxon>Rhabditomorpha</taxon>
        <taxon>Strongyloidea</taxon>
        <taxon>Heterorhabditidae</taxon>
        <taxon>Heterorhabditis</taxon>
    </lineage>
</organism>
<dbReference type="AlphaFoldDB" id="A0A1I7X257"/>
<proteinExistence type="predicted"/>
<protein>
    <submittedName>
        <fullName evidence="2">Uncharacterized protein</fullName>
    </submittedName>
</protein>
<accession>A0A1I7X257</accession>
<dbReference type="WBParaSite" id="Hba_11660">
    <property type="protein sequence ID" value="Hba_11660"/>
    <property type="gene ID" value="Hba_11660"/>
</dbReference>
<sequence length="89" mass="10535">MDENGNVEIITNKEDLIYDKNNGLVRSNLKRVYVKFKFLPLLNKKELQHIQKLGINLKLRILSVKLLIELKTMCRNERVRKHFTTTTPN</sequence>
<dbReference type="Proteomes" id="UP000095283">
    <property type="component" value="Unplaced"/>
</dbReference>